<dbReference type="PANTHER" id="PTHR33401">
    <property type="entry name" value="LIGHT-HARVESTING COMPLEX-LIKE PROTEIN OHP2, CHLOROPLASTIC"/>
    <property type="match status" value="1"/>
</dbReference>
<reference evidence="2 3" key="1">
    <citation type="journal article" date="2024" name="G3 (Bethesda)">
        <title>Genome assembly of Hibiscus sabdariffa L. provides insights into metabolisms of medicinal natural products.</title>
        <authorList>
            <person name="Kim T."/>
        </authorList>
    </citation>
    <scope>NUCLEOTIDE SEQUENCE [LARGE SCALE GENOMIC DNA]</scope>
    <source>
        <strain evidence="2">TK-2024</strain>
        <tissue evidence="2">Old leaves</tissue>
    </source>
</reference>
<dbReference type="Proteomes" id="UP001396334">
    <property type="component" value="Unassembled WGS sequence"/>
</dbReference>
<evidence type="ECO:0000313" key="3">
    <source>
        <dbReference type="Proteomes" id="UP001396334"/>
    </source>
</evidence>
<name>A0ABR2QSJ2_9ROSI</name>
<accession>A0ABR2QSJ2</accession>
<organism evidence="2 3">
    <name type="scientific">Hibiscus sabdariffa</name>
    <name type="common">roselle</name>
    <dbReference type="NCBI Taxonomy" id="183260"/>
    <lineage>
        <taxon>Eukaryota</taxon>
        <taxon>Viridiplantae</taxon>
        <taxon>Streptophyta</taxon>
        <taxon>Embryophyta</taxon>
        <taxon>Tracheophyta</taxon>
        <taxon>Spermatophyta</taxon>
        <taxon>Magnoliopsida</taxon>
        <taxon>eudicotyledons</taxon>
        <taxon>Gunneridae</taxon>
        <taxon>Pentapetalae</taxon>
        <taxon>rosids</taxon>
        <taxon>malvids</taxon>
        <taxon>Malvales</taxon>
        <taxon>Malvaceae</taxon>
        <taxon>Malvoideae</taxon>
        <taxon>Hibiscus</taxon>
    </lineage>
</organism>
<sequence length="120" mass="13159">MCTALACSCNVPTRDLDTKGKEINIKDGGMGEVGNDDGLQLGQERVTNGPDNFELIPTLKSNLKKTTTDEDENQLEGPTRKVRWPDAHGKDIARVKEFEPRVSNDGELEGLRNSCVCAIQ</sequence>
<evidence type="ECO:0000256" key="1">
    <source>
        <dbReference type="SAM" id="MobiDB-lite"/>
    </source>
</evidence>
<proteinExistence type="predicted"/>
<protein>
    <submittedName>
        <fullName evidence="2">Uncharacterized protein</fullName>
    </submittedName>
</protein>
<dbReference type="EMBL" id="JBBPBN010000034">
    <property type="protein sequence ID" value="KAK9003472.1"/>
    <property type="molecule type" value="Genomic_DNA"/>
</dbReference>
<feature type="region of interest" description="Disordered" evidence="1">
    <location>
        <begin position="64"/>
        <end position="84"/>
    </location>
</feature>
<gene>
    <name evidence="2" type="ORF">V6N11_061034</name>
</gene>
<dbReference type="PANTHER" id="PTHR33401:SF13">
    <property type="entry name" value="EXPRESSED PROTEIN"/>
    <property type="match status" value="1"/>
</dbReference>
<comment type="caution">
    <text evidence="2">The sequence shown here is derived from an EMBL/GenBank/DDBJ whole genome shotgun (WGS) entry which is preliminary data.</text>
</comment>
<keyword evidence="3" id="KW-1185">Reference proteome</keyword>
<evidence type="ECO:0000313" key="2">
    <source>
        <dbReference type="EMBL" id="KAK9003472.1"/>
    </source>
</evidence>